<keyword evidence="4 6" id="KW-0547">Nucleotide-binding</keyword>
<dbReference type="SUPFAM" id="SSF55307">
    <property type="entry name" value="Tubulin C-terminal domain-like"/>
    <property type="match status" value="1"/>
</dbReference>
<dbReference type="InterPro" id="IPR036525">
    <property type="entry name" value="Tubulin/FtsZ_GTPase_sf"/>
</dbReference>
<dbReference type="Gene3D" id="3.30.1330.20">
    <property type="entry name" value="Tubulin/FtsZ, C-terminal domain"/>
    <property type="match status" value="1"/>
</dbReference>
<dbReference type="Gene3D" id="1.10.287.600">
    <property type="entry name" value="Helix hairpin bin"/>
    <property type="match status" value="1"/>
</dbReference>
<dbReference type="EMBL" id="JAPWTJ010001205">
    <property type="protein sequence ID" value="KAJ8973274.1"/>
    <property type="molecule type" value="Genomic_DNA"/>
</dbReference>
<comment type="subunit">
    <text evidence="6">Dimer of alpha and beta chains. A typical microtubule is a hollow water-filled tube with an outer diameter of 25 nm and an inner diameter of 15 nM. Alpha-beta heterodimers associate head-to-tail to form protofilaments running lengthwise along the microtubule wall with the beta-tubulin subunit facing the microtubule plus end conferring a structural polarity. Microtubules usually have 13 protofilaments but different protofilament numbers can be found in some organisms and specialized cells.</text>
</comment>
<evidence type="ECO:0000259" key="8">
    <source>
        <dbReference type="SMART" id="SM00865"/>
    </source>
</evidence>
<dbReference type="InterPro" id="IPR008280">
    <property type="entry name" value="Tub_FtsZ_C"/>
</dbReference>
<dbReference type="InterPro" id="IPR023123">
    <property type="entry name" value="Tubulin_C"/>
</dbReference>
<feature type="domain" description="Tubulin/FtsZ 2-layer sandwich" evidence="8">
    <location>
        <begin position="231"/>
        <end position="368"/>
    </location>
</feature>
<organism evidence="9 10">
    <name type="scientific">Molorchus minor</name>
    <dbReference type="NCBI Taxonomy" id="1323400"/>
    <lineage>
        <taxon>Eukaryota</taxon>
        <taxon>Metazoa</taxon>
        <taxon>Ecdysozoa</taxon>
        <taxon>Arthropoda</taxon>
        <taxon>Hexapoda</taxon>
        <taxon>Insecta</taxon>
        <taxon>Pterygota</taxon>
        <taxon>Neoptera</taxon>
        <taxon>Endopterygota</taxon>
        <taxon>Coleoptera</taxon>
        <taxon>Polyphaga</taxon>
        <taxon>Cucujiformia</taxon>
        <taxon>Chrysomeloidea</taxon>
        <taxon>Cerambycidae</taxon>
        <taxon>Lamiinae</taxon>
        <taxon>Monochamini</taxon>
        <taxon>Molorchus</taxon>
    </lineage>
</organism>
<evidence type="ECO:0000259" key="7">
    <source>
        <dbReference type="SMART" id="SM00864"/>
    </source>
</evidence>
<evidence type="ECO:0000313" key="10">
    <source>
        <dbReference type="Proteomes" id="UP001162164"/>
    </source>
</evidence>
<name>A0ABQ9J5Y7_9CUCU</name>
<dbReference type="InterPro" id="IPR017975">
    <property type="entry name" value="Tubulin_CS"/>
</dbReference>
<accession>A0ABQ9J5Y7</accession>
<dbReference type="SUPFAM" id="SSF52490">
    <property type="entry name" value="Tubulin nucleotide-binding domain-like"/>
    <property type="match status" value="1"/>
</dbReference>
<proteinExistence type="inferred from homology"/>
<feature type="domain" description="Tubulin/FtsZ GTPase" evidence="7">
    <location>
        <begin position="32"/>
        <end position="229"/>
    </location>
</feature>
<comment type="caution">
    <text evidence="9">The sequence shown here is derived from an EMBL/GenBank/DDBJ whole genome shotgun (WGS) entry which is preliminary data.</text>
</comment>
<dbReference type="PROSITE" id="PS00227">
    <property type="entry name" value="TUBULIN"/>
    <property type="match status" value="1"/>
</dbReference>
<reference evidence="9" key="1">
    <citation type="journal article" date="2023" name="Insect Mol. Biol.">
        <title>Genome sequencing provides insights into the evolution of gene families encoding plant cell wall-degrading enzymes in longhorned beetles.</title>
        <authorList>
            <person name="Shin N.R."/>
            <person name="Okamura Y."/>
            <person name="Kirsch R."/>
            <person name="Pauchet Y."/>
        </authorList>
    </citation>
    <scope>NUCLEOTIDE SEQUENCE</scope>
    <source>
        <strain evidence="9">MMC_N1</strain>
    </source>
</reference>
<dbReference type="Pfam" id="PF00091">
    <property type="entry name" value="Tubulin"/>
    <property type="match status" value="1"/>
</dbReference>
<evidence type="ECO:0000256" key="5">
    <source>
        <dbReference type="ARBA" id="ARBA00023134"/>
    </source>
</evidence>
<dbReference type="InterPro" id="IPR000217">
    <property type="entry name" value="Tubulin"/>
</dbReference>
<dbReference type="SMART" id="SM00865">
    <property type="entry name" value="Tubulin_C"/>
    <property type="match status" value="1"/>
</dbReference>
<dbReference type="InterPro" id="IPR002453">
    <property type="entry name" value="Beta_tubulin"/>
</dbReference>
<gene>
    <name evidence="9" type="ORF">NQ317_019540</name>
</gene>
<evidence type="ECO:0000256" key="4">
    <source>
        <dbReference type="ARBA" id="ARBA00022741"/>
    </source>
</evidence>
<dbReference type="SMART" id="SM00864">
    <property type="entry name" value="Tubulin"/>
    <property type="match status" value="1"/>
</dbReference>
<dbReference type="CDD" id="cd02187">
    <property type="entry name" value="beta_tubulin"/>
    <property type="match status" value="1"/>
</dbReference>
<protein>
    <recommendedName>
        <fullName evidence="6">Tubulin beta chain</fullName>
    </recommendedName>
</protein>
<dbReference type="InterPro" id="IPR003008">
    <property type="entry name" value="Tubulin_FtsZ_GTPase"/>
</dbReference>
<dbReference type="PRINTS" id="PR01163">
    <property type="entry name" value="BETATUBULIN"/>
</dbReference>
<dbReference type="Gene3D" id="3.40.50.1440">
    <property type="entry name" value="Tubulin/FtsZ, GTPase domain"/>
    <property type="match status" value="1"/>
</dbReference>
<dbReference type="InterPro" id="IPR037103">
    <property type="entry name" value="Tubulin/FtsZ-like_C"/>
</dbReference>
<dbReference type="PRINTS" id="PR01161">
    <property type="entry name" value="TUBULIN"/>
</dbReference>
<evidence type="ECO:0000256" key="6">
    <source>
        <dbReference type="RuleBase" id="RU000352"/>
    </source>
</evidence>
<comment type="function">
    <text evidence="6">Tubulin is the major constituent of microtubules, a cylinder consisting of laterally associated linear protofilaments composed of alpha- and beta-tubulin heterodimers. Microtubules grow by the addition of GTP-tubulin dimers to the microtubule end, where a stabilizing cap forms. Below the cap, tubulin dimers are in GDP-bound state, owing to GTPase activity of alpha-tubulin.</text>
</comment>
<comment type="cofactor">
    <cofactor evidence="1">
        <name>Mg(2+)</name>
        <dbReference type="ChEBI" id="CHEBI:18420"/>
    </cofactor>
</comment>
<keyword evidence="5 6" id="KW-0342">GTP-binding</keyword>
<comment type="similarity">
    <text evidence="2 6">Belongs to the tubulin family.</text>
</comment>
<dbReference type="PANTHER" id="PTHR11588">
    <property type="entry name" value="TUBULIN"/>
    <property type="match status" value="1"/>
</dbReference>
<evidence type="ECO:0000256" key="3">
    <source>
        <dbReference type="ARBA" id="ARBA00022701"/>
    </source>
</evidence>
<dbReference type="InterPro" id="IPR018316">
    <property type="entry name" value="Tubulin/FtsZ_2-layer-sand-dom"/>
</dbReference>
<evidence type="ECO:0000256" key="2">
    <source>
        <dbReference type="ARBA" id="ARBA00009636"/>
    </source>
</evidence>
<sequence>MFLKFWETIANEHSIGPDGQYIGNDPLQLEKIGVYFREASNNNYVPRAVLVDLEPGTMDAVRGTKYGYLFHPDYFIFGQSGAGNNWAKGHYTEGAEIVDRVLEVMRKEAERCDCLQGFQMAHSLGGGTGSGLGTLLTAKIQDEYPDRIMTTFSVVPSPVVSEVVIEPYNAILSIHQLIENCDQTYCIDNEALYNICFRTLKQKSPSYYNLNHIISLVMSGITCCFRFPGQLNSDLRKLAVNMIPFPRLHFFVPGYAPLTAAESVAFRNLTVKDLTKQMFDPANVMAACDPTHGRFLTVATIFRGRVSMKELDETMFNVQNSNSSYFVEWIPNNMKTAVCNIPSPDSPLSATFVANTTAIQELFIRPFLHWYLGEGMDEQEFEESHSNLRDLIDEYQQYETANIGYDEFEEEEEEKTKSEVEEV</sequence>
<evidence type="ECO:0000256" key="1">
    <source>
        <dbReference type="ARBA" id="ARBA00001946"/>
    </source>
</evidence>
<keyword evidence="10" id="KW-1185">Reference proteome</keyword>
<dbReference type="Proteomes" id="UP001162164">
    <property type="component" value="Unassembled WGS sequence"/>
</dbReference>
<evidence type="ECO:0000313" key="9">
    <source>
        <dbReference type="EMBL" id="KAJ8973274.1"/>
    </source>
</evidence>
<dbReference type="Pfam" id="PF03953">
    <property type="entry name" value="Tubulin_C"/>
    <property type="match status" value="1"/>
</dbReference>
<keyword evidence="3 6" id="KW-0493">Microtubule</keyword>